<dbReference type="RefSeq" id="WP_302041034.1">
    <property type="nucleotide sequence ID" value="NZ_JAUKPO010000027.1"/>
</dbReference>
<accession>A0ABT8RDQ5</accession>
<name>A0ABT8RDQ5_9BACT</name>
<dbReference type="Proteomes" id="UP001168528">
    <property type="component" value="Unassembled WGS sequence"/>
</dbReference>
<keyword evidence="1" id="KW-1133">Transmembrane helix</keyword>
<comment type="caution">
    <text evidence="4">The sequence shown here is derived from an EMBL/GenBank/DDBJ whole genome shotgun (WGS) entry which is preliminary data.</text>
</comment>
<dbReference type="InterPro" id="IPR006860">
    <property type="entry name" value="FecR"/>
</dbReference>
<dbReference type="PANTHER" id="PTHR30273">
    <property type="entry name" value="PERIPLASMIC SIGNAL SENSOR AND SIGMA FACTOR ACTIVATOR FECR-RELATED"/>
    <property type="match status" value="1"/>
</dbReference>
<proteinExistence type="predicted"/>
<dbReference type="PIRSF" id="PIRSF018266">
    <property type="entry name" value="FecR"/>
    <property type="match status" value="1"/>
</dbReference>
<dbReference type="InterPro" id="IPR032508">
    <property type="entry name" value="FecR_C"/>
</dbReference>
<sequence>MDYTNYTEEDFILDHSFYNWVFDKNELDTQFWEEWIAFHPQKQEVIQRAKQFLQNLQLKETTFSDQDTAEVWLQIESIVKQPSLEIDRVHSYFPTNQVSFFLGHWHKLAAVFVGILLVSIYVWLQAPPIQIHHTSFGETKTILLPDSSKVTLNANSTLRYQSRWNSAQAREVWLEGEAFLQVVKKPRARDAKFIVHTDKLNVEVLGTAFNVNSRRGKTKVVLNSGKVKLLAGESKKRRGVVMVPGEMVEFSENALSFSRKKVNPDIYSSWRNHKLYFTDNTLQEITQMLEDTYGLKITIQDPLLRNRKLTGEISSTDEQTVLEVLAESLNIRLTRKDRQVIIQSK</sequence>
<dbReference type="Gene3D" id="2.60.120.1440">
    <property type="match status" value="1"/>
</dbReference>
<evidence type="ECO:0000313" key="5">
    <source>
        <dbReference type="Proteomes" id="UP001168528"/>
    </source>
</evidence>
<dbReference type="InterPro" id="IPR012373">
    <property type="entry name" value="Ferrdict_sens_TM"/>
</dbReference>
<reference evidence="4" key="1">
    <citation type="submission" date="2023-07" db="EMBL/GenBank/DDBJ databases">
        <title>The genome sequence of Rhodocytophaga aerolata KACC 12507.</title>
        <authorList>
            <person name="Zhang X."/>
        </authorList>
    </citation>
    <scope>NUCLEOTIDE SEQUENCE</scope>
    <source>
        <strain evidence="4">KACC 12507</strain>
    </source>
</reference>
<evidence type="ECO:0000259" key="3">
    <source>
        <dbReference type="Pfam" id="PF16344"/>
    </source>
</evidence>
<evidence type="ECO:0000313" key="4">
    <source>
        <dbReference type="EMBL" id="MDO1450232.1"/>
    </source>
</evidence>
<feature type="transmembrane region" description="Helical" evidence="1">
    <location>
        <begin position="105"/>
        <end position="124"/>
    </location>
</feature>
<feature type="domain" description="Protein FecR C-terminal" evidence="3">
    <location>
        <begin position="274"/>
        <end position="342"/>
    </location>
</feature>
<dbReference type="PANTHER" id="PTHR30273:SF2">
    <property type="entry name" value="PROTEIN FECR"/>
    <property type="match status" value="1"/>
</dbReference>
<evidence type="ECO:0000256" key="1">
    <source>
        <dbReference type="SAM" id="Phobius"/>
    </source>
</evidence>
<keyword evidence="1" id="KW-0812">Transmembrane</keyword>
<keyword evidence="5" id="KW-1185">Reference proteome</keyword>
<dbReference type="EMBL" id="JAUKPO010000027">
    <property type="protein sequence ID" value="MDO1450232.1"/>
    <property type="molecule type" value="Genomic_DNA"/>
</dbReference>
<dbReference type="Pfam" id="PF16344">
    <property type="entry name" value="FecR_C"/>
    <property type="match status" value="1"/>
</dbReference>
<feature type="domain" description="FecR protein" evidence="2">
    <location>
        <begin position="133"/>
        <end position="228"/>
    </location>
</feature>
<evidence type="ECO:0000259" key="2">
    <source>
        <dbReference type="Pfam" id="PF04773"/>
    </source>
</evidence>
<protein>
    <submittedName>
        <fullName evidence="4">FecR domain-containing protein</fullName>
    </submittedName>
</protein>
<dbReference type="Gene3D" id="3.55.50.30">
    <property type="match status" value="1"/>
</dbReference>
<dbReference type="Pfam" id="PF04773">
    <property type="entry name" value="FecR"/>
    <property type="match status" value="1"/>
</dbReference>
<keyword evidence="1" id="KW-0472">Membrane</keyword>
<organism evidence="4 5">
    <name type="scientific">Rhodocytophaga aerolata</name>
    <dbReference type="NCBI Taxonomy" id="455078"/>
    <lineage>
        <taxon>Bacteria</taxon>
        <taxon>Pseudomonadati</taxon>
        <taxon>Bacteroidota</taxon>
        <taxon>Cytophagia</taxon>
        <taxon>Cytophagales</taxon>
        <taxon>Rhodocytophagaceae</taxon>
        <taxon>Rhodocytophaga</taxon>
    </lineage>
</organism>
<gene>
    <name evidence="4" type="ORF">Q0590_28385</name>
</gene>